<dbReference type="InterPro" id="IPR013120">
    <property type="entry name" value="FAR_NAD-bd"/>
</dbReference>
<keyword evidence="3 4" id="KW-0443">Lipid metabolism</keyword>
<feature type="transmembrane region" description="Helical" evidence="4">
    <location>
        <begin position="320"/>
        <end position="340"/>
    </location>
</feature>
<feature type="transmembrane region" description="Helical" evidence="4">
    <location>
        <begin position="294"/>
        <end position="314"/>
    </location>
</feature>
<comment type="catalytic activity">
    <reaction evidence="4">
        <text>a long-chain fatty acyl-CoA + 2 NADPH + 2 H(+) = a long-chain primary fatty alcohol + 2 NADP(+) + CoA</text>
        <dbReference type="Rhea" id="RHEA:52716"/>
        <dbReference type="ChEBI" id="CHEBI:15378"/>
        <dbReference type="ChEBI" id="CHEBI:57287"/>
        <dbReference type="ChEBI" id="CHEBI:57783"/>
        <dbReference type="ChEBI" id="CHEBI:58349"/>
        <dbReference type="ChEBI" id="CHEBI:77396"/>
        <dbReference type="ChEBI" id="CHEBI:83139"/>
        <dbReference type="EC" id="1.2.1.84"/>
    </reaction>
</comment>
<organism evidence="7 8">
    <name type="scientific">Operophtera brumata</name>
    <name type="common">Winter moth</name>
    <name type="synonym">Phalaena brumata</name>
    <dbReference type="NCBI Taxonomy" id="104452"/>
    <lineage>
        <taxon>Eukaryota</taxon>
        <taxon>Metazoa</taxon>
        <taxon>Ecdysozoa</taxon>
        <taxon>Arthropoda</taxon>
        <taxon>Hexapoda</taxon>
        <taxon>Insecta</taxon>
        <taxon>Pterygota</taxon>
        <taxon>Neoptera</taxon>
        <taxon>Endopterygota</taxon>
        <taxon>Lepidoptera</taxon>
        <taxon>Glossata</taxon>
        <taxon>Ditrysia</taxon>
        <taxon>Geometroidea</taxon>
        <taxon>Geometridae</taxon>
        <taxon>Larentiinae</taxon>
        <taxon>Operophtera</taxon>
    </lineage>
</organism>
<dbReference type="GO" id="GO:0005777">
    <property type="term" value="C:peroxisome"/>
    <property type="evidence" value="ECO:0007669"/>
    <property type="project" value="TreeGrafter"/>
</dbReference>
<keyword evidence="4" id="KW-0560">Oxidoreductase</keyword>
<dbReference type="Pfam" id="PF03015">
    <property type="entry name" value="Sterile"/>
    <property type="match status" value="1"/>
</dbReference>
<dbReference type="GO" id="GO:0080019">
    <property type="term" value="F:alcohol-forming very long-chain fatty acyl-CoA reductase activity"/>
    <property type="evidence" value="ECO:0007669"/>
    <property type="project" value="InterPro"/>
</dbReference>
<accession>A0A0L7L6Y8</accession>
<evidence type="ECO:0000313" key="8">
    <source>
        <dbReference type="Proteomes" id="UP000037510"/>
    </source>
</evidence>
<dbReference type="PANTHER" id="PTHR11011">
    <property type="entry name" value="MALE STERILITY PROTEIN 2-RELATED"/>
    <property type="match status" value="1"/>
</dbReference>
<comment type="function">
    <text evidence="4">Catalyzes the reduction of fatty acyl-CoA to fatty alcohols.</text>
</comment>
<evidence type="ECO:0000256" key="1">
    <source>
        <dbReference type="ARBA" id="ARBA00005928"/>
    </source>
</evidence>
<gene>
    <name evidence="7" type="ORF">OBRU01_14064</name>
</gene>
<dbReference type="AlphaFoldDB" id="A0A0L7L6Y8"/>
<protein>
    <recommendedName>
        <fullName evidence="4">Fatty acyl-CoA reductase</fullName>
        <ecNumber evidence="4">1.2.1.84</ecNumber>
    </recommendedName>
</protein>
<feature type="transmembrane region" description="Helical" evidence="4">
    <location>
        <begin position="387"/>
        <end position="407"/>
    </location>
</feature>
<sequence length="564" mass="63193">MGFLGKILVEKLLRCCEVENLYLLVFMHISTAYSNSHLSRIEERFYECSVNLEPLQRSIDKLSDGEIDSLLPQILGAWPNTYTFTKALAEKELRISAGSVPIGIFRPAIVTSTAKEPLTCWLDNMPPGECCQRAQRTQTECDELVTADIVPVDLVVSGLLASAASVHNAHKQRTLQCDELVTADIVPVDLVVSGLLASAASVHNAHKQSSVENRITWGDFLAKNMARIDNHPFSDAVWYFSLTLTKSAILNSIYMVMLHLIPAAIMDGLALCLGRTPKYVTQPLVTKSAILNSIYMVMLHLIPAAIMDGLALCLGRTPNIYMVMLHLIPAAIMDGLALCLGRTPNIYMVMLHLIPAAIMDGLALCLGRTPKYVTQPLVTKSAILNSIYMVMLHLIPAAIMDGLALCLGRTPKKIHKFSSVLSYFCTTEIEFCNRRTRELWDSTTEADKKKISDLCFFCPLGKQFLMSVLSKLFPFSMQSVDWDEYFDSYLAGIRRSFKSRIQYSQKMPVHLNLEYSILKNASSFKSIKQYSKKNSSFKSRIQYSQKITVHLNLKYSILKKCQFI</sequence>
<dbReference type="CDD" id="cd09071">
    <property type="entry name" value="FAR_C"/>
    <property type="match status" value="1"/>
</dbReference>
<dbReference type="STRING" id="104452.A0A0L7L6Y8"/>
<dbReference type="Proteomes" id="UP000037510">
    <property type="component" value="Unassembled WGS sequence"/>
</dbReference>
<dbReference type="InterPro" id="IPR026055">
    <property type="entry name" value="FAR"/>
</dbReference>
<feature type="transmembrane region" description="Helical" evidence="4">
    <location>
        <begin position="347"/>
        <end position="367"/>
    </location>
</feature>
<reference evidence="7 8" key="1">
    <citation type="journal article" date="2015" name="Genome Biol. Evol.">
        <title>The genome of winter moth (Operophtera brumata) provides a genomic perspective on sexual dimorphism and phenology.</title>
        <authorList>
            <person name="Derks M.F."/>
            <person name="Smit S."/>
            <person name="Salis L."/>
            <person name="Schijlen E."/>
            <person name="Bossers A."/>
            <person name="Mateman C."/>
            <person name="Pijl A.S."/>
            <person name="de Ridder D."/>
            <person name="Groenen M.A."/>
            <person name="Visser M.E."/>
            <person name="Megens H.J."/>
        </authorList>
    </citation>
    <scope>NUCLEOTIDE SEQUENCE [LARGE SCALE GENOMIC DNA]</scope>
    <source>
        <strain evidence="7">WM2013NL</strain>
        <tissue evidence="7">Head and thorax</tissue>
    </source>
</reference>
<dbReference type="Pfam" id="PF07993">
    <property type="entry name" value="NAD_binding_4"/>
    <property type="match status" value="1"/>
</dbReference>
<name>A0A0L7L6Y8_OPEBR</name>
<evidence type="ECO:0000259" key="5">
    <source>
        <dbReference type="Pfam" id="PF03015"/>
    </source>
</evidence>
<comment type="similarity">
    <text evidence="1 4">Belongs to the fatty acyl-CoA reductase family.</text>
</comment>
<proteinExistence type="inferred from homology"/>
<evidence type="ECO:0000256" key="3">
    <source>
        <dbReference type="ARBA" id="ARBA00023098"/>
    </source>
</evidence>
<keyword evidence="4" id="KW-0812">Transmembrane</keyword>
<feature type="transmembrane region" description="Helical" evidence="4">
    <location>
        <begin position="253"/>
        <end position="273"/>
    </location>
</feature>
<keyword evidence="4" id="KW-0472">Membrane</keyword>
<feature type="domain" description="Thioester reductase (TE)" evidence="6">
    <location>
        <begin position="25"/>
        <end position="157"/>
    </location>
</feature>
<feature type="domain" description="Fatty acyl-CoA reductase C-terminal" evidence="5">
    <location>
        <begin position="392"/>
        <end position="449"/>
    </location>
</feature>
<keyword evidence="2 4" id="KW-0444">Lipid biosynthesis</keyword>
<keyword evidence="8" id="KW-1185">Reference proteome</keyword>
<dbReference type="GO" id="GO:0102965">
    <property type="term" value="F:alcohol-forming long-chain fatty acyl-CoA reductase activity"/>
    <property type="evidence" value="ECO:0007669"/>
    <property type="project" value="UniProtKB-EC"/>
</dbReference>
<dbReference type="EC" id="1.2.1.84" evidence="4"/>
<dbReference type="InterPro" id="IPR033640">
    <property type="entry name" value="FAR_C"/>
</dbReference>
<comment type="caution">
    <text evidence="7">The sequence shown here is derived from an EMBL/GenBank/DDBJ whole genome shotgun (WGS) entry which is preliminary data.</text>
</comment>
<keyword evidence="4" id="KW-1133">Transmembrane helix</keyword>
<evidence type="ECO:0000259" key="6">
    <source>
        <dbReference type="Pfam" id="PF07993"/>
    </source>
</evidence>
<evidence type="ECO:0000256" key="4">
    <source>
        <dbReference type="RuleBase" id="RU363097"/>
    </source>
</evidence>
<keyword evidence="4" id="KW-0521">NADP</keyword>
<dbReference type="PANTHER" id="PTHR11011:SF60">
    <property type="entry name" value="FATTY ACYL-COA REDUCTASE-RELATED"/>
    <property type="match status" value="1"/>
</dbReference>
<evidence type="ECO:0000256" key="2">
    <source>
        <dbReference type="ARBA" id="ARBA00022516"/>
    </source>
</evidence>
<dbReference type="EMBL" id="JTDY01002526">
    <property type="protein sequence ID" value="KOB71238.1"/>
    <property type="molecule type" value="Genomic_DNA"/>
</dbReference>
<dbReference type="GO" id="GO:0035336">
    <property type="term" value="P:long-chain fatty-acyl-CoA metabolic process"/>
    <property type="evidence" value="ECO:0007669"/>
    <property type="project" value="TreeGrafter"/>
</dbReference>
<evidence type="ECO:0000313" key="7">
    <source>
        <dbReference type="EMBL" id="KOB71238.1"/>
    </source>
</evidence>
<dbReference type="Gene3D" id="3.40.50.720">
    <property type="entry name" value="NAD(P)-binding Rossmann-like Domain"/>
    <property type="match status" value="1"/>
</dbReference>